<dbReference type="Proteomes" id="UP000078348">
    <property type="component" value="Unassembled WGS sequence"/>
</dbReference>
<keyword evidence="5 8" id="KW-0689">Ribosomal protein</keyword>
<evidence type="ECO:0000256" key="7">
    <source>
        <dbReference type="ARBA" id="ARBA00035376"/>
    </source>
</evidence>
<proteinExistence type="inferred from homology"/>
<dbReference type="PANTHER" id="PTHR15680">
    <property type="entry name" value="RIBOSOMAL PROTEIN L19"/>
    <property type="match status" value="1"/>
</dbReference>
<sequence>MLASCSKQLVRSVSKTAPRMLSVPFSSKMAEVKESSEKWPPYNVCSLPFNIKPNSEHIKLKEPHKRANALIRELSKEAAEKASKTMDFDPFKPGDAIEVRMKGRNGSKTEEVYRGICIAKHNDYYNSTFTIRCNIGGEGVTILYSTYEPDIKSVRLIQQSFLHKAERLTHKSKLYYLKDRPLLDVTVPANWTPERKYVDTKKNNEWLISRGKKPLEK</sequence>
<evidence type="ECO:0000256" key="5">
    <source>
        <dbReference type="ARBA" id="ARBA00022980"/>
    </source>
</evidence>
<comment type="subcellular location">
    <subcellularLocation>
        <location evidence="1">Plastid</location>
        <location evidence="1">Chloroplast</location>
    </subcellularLocation>
</comment>
<name>A0A196S8P3_BLAHN</name>
<protein>
    <recommendedName>
        <fullName evidence="7">50S ribosomal protein L19, chloroplastic</fullName>
    </recommendedName>
</protein>
<dbReference type="GO" id="GO:0006412">
    <property type="term" value="P:translation"/>
    <property type="evidence" value="ECO:0007669"/>
    <property type="project" value="InterPro"/>
</dbReference>
<dbReference type="Gene3D" id="2.30.30.790">
    <property type="match status" value="1"/>
</dbReference>
<dbReference type="EMBL" id="LXWW01000520">
    <property type="protein sequence ID" value="OAO12726.1"/>
    <property type="molecule type" value="Genomic_DNA"/>
</dbReference>
<dbReference type="InterPro" id="IPR008991">
    <property type="entry name" value="Translation_prot_SH3-like_sf"/>
</dbReference>
<evidence type="ECO:0000256" key="3">
    <source>
        <dbReference type="ARBA" id="ARBA00022528"/>
    </source>
</evidence>
<dbReference type="PANTHER" id="PTHR15680:SF9">
    <property type="entry name" value="LARGE RIBOSOMAL SUBUNIT PROTEIN BL19M"/>
    <property type="match status" value="1"/>
</dbReference>
<evidence type="ECO:0000256" key="2">
    <source>
        <dbReference type="ARBA" id="ARBA00005781"/>
    </source>
</evidence>
<comment type="similarity">
    <text evidence="2">Belongs to the bacterial ribosomal protein bL19 family.</text>
</comment>
<evidence type="ECO:0000256" key="1">
    <source>
        <dbReference type="ARBA" id="ARBA00004229"/>
    </source>
</evidence>
<dbReference type="STRING" id="478820.A0A196S8P3"/>
<evidence type="ECO:0000256" key="4">
    <source>
        <dbReference type="ARBA" id="ARBA00022640"/>
    </source>
</evidence>
<dbReference type="Pfam" id="PF01245">
    <property type="entry name" value="Ribosomal_L19"/>
    <property type="match status" value="1"/>
</dbReference>
<organism evidence="8 9">
    <name type="scientific">Blastocystis sp. subtype 1 (strain ATCC 50177 / NandII)</name>
    <dbReference type="NCBI Taxonomy" id="478820"/>
    <lineage>
        <taxon>Eukaryota</taxon>
        <taxon>Sar</taxon>
        <taxon>Stramenopiles</taxon>
        <taxon>Bigyra</taxon>
        <taxon>Opalozoa</taxon>
        <taxon>Opalinata</taxon>
        <taxon>Blastocystidae</taxon>
        <taxon>Blastocystis</taxon>
    </lineage>
</organism>
<dbReference type="InterPro" id="IPR038657">
    <property type="entry name" value="Ribosomal_bL19_sf"/>
</dbReference>
<dbReference type="OrthoDB" id="432645at2759"/>
<comment type="caution">
    <text evidence="8">The sequence shown here is derived from an EMBL/GenBank/DDBJ whole genome shotgun (WGS) entry which is preliminary data.</text>
</comment>
<reference evidence="8 9" key="1">
    <citation type="submission" date="2016-05" db="EMBL/GenBank/DDBJ databases">
        <title>Nuclear genome of Blastocystis sp. subtype 1 NandII.</title>
        <authorList>
            <person name="Gentekaki E."/>
            <person name="Curtis B."/>
            <person name="Stairs C."/>
            <person name="Eme L."/>
            <person name="Herman E."/>
            <person name="Klimes V."/>
            <person name="Arias M.C."/>
            <person name="Elias M."/>
            <person name="Hilliou F."/>
            <person name="Klute M."/>
            <person name="Malik S.-B."/>
            <person name="Pightling A."/>
            <person name="Rachubinski R."/>
            <person name="Salas D."/>
            <person name="Schlacht A."/>
            <person name="Suga H."/>
            <person name="Archibald J."/>
            <person name="Ball S.G."/>
            <person name="Clark G."/>
            <person name="Dacks J."/>
            <person name="Van Der Giezen M."/>
            <person name="Tsaousis A."/>
            <person name="Roger A."/>
        </authorList>
    </citation>
    <scope>NUCLEOTIDE SEQUENCE [LARGE SCALE GENOMIC DNA]</scope>
    <source>
        <strain evidence="9">ATCC 50177 / NandII</strain>
    </source>
</reference>
<dbReference type="GO" id="GO:0009507">
    <property type="term" value="C:chloroplast"/>
    <property type="evidence" value="ECO:0007669"/>
    <property type="project" value="UniProtKB-SubCell"/>
</dbReference>
<accession>A0A196S8P3</accession>
<keyword evidence="4" id="KW-0934">Plastid</keyword>
<keyword evidence="3" id="KW-0150">Chloroplast</keyword>
<dbReference type="AlphaFoldDB" id="A0A196S8P3"/>
<keyword evidence="6" id="KW-0687">Ribonucleoprotein</keyword>
<evidence type="ECO:0000313" key="8">
    <source>
        <dbReference type="EMBL" id="OAO12726.1"/>
    </source>
</evidence>
<evidence type="ECO:0000313" key="9">
    <source>
        <dbReference type="Proteomes" id="UP000078348"/>
    </source>
</evidence>
<keyword evidence="9" id="KW-1185">Reference proteome</keyword>
<dbReference type="SUPFAM" id="SSF50104">
    <property type="entry name" value="Translation proteins SH3-like domain"/>
    <property type="match status" value="1"/>
</dbReference>
<gene>
    <name evidence="8" type="ORF">AV274_5596</name>
</gene>
<dbReference type="GO" id="GO:0005840">
    <property type="term" value="C:ribosome"/>
    <property type="evidence" value="ECO:0007669"/>
    <property type="project" value="UniProtKB-KW"/>
</dbReference>
<dbReference type="GO" id="GO:1990904">
    <property type="term" value="C:ribonucleoprotein complex"/>
    <property type="evidence" value="ECO:0007669"/>
    <property type="project" value="UniProtKB-KW"/>
</dbReference>
<dbReference type="InterPro" id="IPR001857">
    <property type="entry name" value="Ribosomal_bL19"/>
</dbReference>
<dbReference type="GO" id="GO:0003735">
    <property type="term" value="F:structural constituent of ribosome"/>
    <property type="evidence" value="ECO:0007669"/>
    <property type="project" value="InterPro"/>
</dbReference>
<evidence type="ECO:0000256" key="6">
    <source>
        <dbReference type="ARBA" id="ARBA00023274"/>
    </source>
</evidence>